<dbReference type="PROSITE" id="PS51399">
    <property type="entry name" value="SEP"/>
    <property type="match status" value="1"/>
</dbReference>
<dbReference type="CDD" id="cd01770">
    <property type="entry name" value="UBX_UBXN2"/>
    <property type="match status" value="1"/>
</dbReference>
<dbReference type="InterPro" id="IPR015890">
    <property type="entry name" value="Chorismate_C"/>
</dbReference>
<dbReference type="Pfam" id="PF00789">
    <property type="entry name" value="UBX"/>
    <property type="match status" value="1"/>
</dbReference>
<gene>
    <name evidence="11" type="ORF">CA7LBN_002014</name>
</gene>
<sequence length="1887" mass="213784">MSDNDQLVQSFIAVTSAPKAVAEQFLEKNNFDLTTAIEDFYASNEESHYDAHSQPDKKAPSSRKSARGGFRTLRDLNEDSDDPEDTNTNFFTGGEKSALQVENPDKDKNEGHQPSLIEKIFQRAQEQMDEPDDRPSAQMEPQRRSNFTGAGFKLGDSNQPSEVVEDPFAHARNRPMKVNREITFWRQGFTIGDGELRRYDDPENQAVLHELKQGRVPVSLLNVEFGQDVDVSVLKKTDEDYVPPKRKLGGFHGSGHRLGSPVPGESPSSVTPQPEAAQEPKAAPKPEDQGTGDSLVQIRFANGKRVAHKFNSSDSISAVYDFVRSHEHNNNSTRPFVLSHAFPVKPIEESSGVTVEEAKLKNAVIVQRARILLKQDFLRYSSSLKQNGQFFKPNQEPKTILDAVYRDEAQLKLHKYMNSRKQFHDPNETCFVSPHRNVESVILENTFEPTQTWEQIVSNNRNLPPSAGSIVEFFDAENDRNCLGIVVKESQSKFNESHNKLIVLTSKNELTRVYPQNINFNAFQVLDAEWIHSLDILYHRFDEEYSMRLELGEILHSFMDKTRDYQGSVQKELRKVYANLASQDNANATSLLAVVSQMNSFHLKSYFDQSALLMAIHLEMSRDASRWIVSSCLPKHTTNLSFLHCSNELPPEIIYFGNSLTNNDSVTHFLDYDDAKLDELNTFLLSLIEHPRDYDDLTLLLNIWQGKDFLHAFKAMTFALFYPHTSLMEKFAKVKIFQSKDRVRIKDLQDLFRKIGLYDCSKNPLTDIVISANIFGKPSLDQLAVSSPKDLRPSPLELRSARMLSAGELDDKFRHLRNSKKYYQDHVIYVLPSNQSYSYIGVSLEKINARKYLINVHVPDVAARIPPGSTFFEELVSYNFSLESLKGLIDRGSIEILAKNVRDELSLRTQGLAKSGELFRVGDFENTRIRDHKSKTCMTLSFEYNTFASSPLKELGNLVTVTFDRINNVKVKELTWEALDDILAGRLESGILNPFKLFNRFKEAEEQKPDVSIDEHDISNLGFIYNVMKTHFSMRNSRCASAPPPSNLKRVVSRALSYEKKEELEVMKTTLTLPTVREAARLSRALFFTDEVQTFLESSVASYCNREAIPVLARHDGLLEPSDKFSTLDEAASKADEVLVSHNNKLLPNYYCSSYYQAIMAKDRHGYVSLPAFFIGNNYLGKQTLVTSNESPYSLTKGLPMGRVIVANAIGSVEAYLNQLQILAHLHLQETAGSTYLKSVIKTSHLKASGYPVHGPLSAKFLASQITRLRDTKLGNRFLVEAHTRFWKLRYLEQELMANAEDEAFNLSCVVTSIGHEIDSETKFARAWCLELAMEVDMLIHPYSDLTMGSTATVDKVLYIDAAEGQCIVRYANLQSTLQPSLKDLTTLVEKNKVDKEAPNLYPIYKFVANEDLTVHSAYLRLADLNNKDRPESFLFESSVNGDSVDRYSFIGIKPRKIIRTGDDESKYPPELNNIDPLVILEKELKQYRQAQLPGLPPLKGGAVGYISYDCVKYFEPKTRRPLKDVLQVPEAVLMLCDLIVVFDHVYQRFQIINNVRVEEGANLAEVYAKAEKEIMDIQTKLQEHKSLEELNPYQPPIKPDQTFTSNIGQTGYEQHVSTLKKHIKLGDIIQAVPSQRVARPTSLHPFNIYRHLRTVNPSPYLFYIDLKDFQIIGASPELLVKSDQKDRIVTHPIAGTIQRGKTNEEDEKNAQILRSSLKDRAEHIMLVDLARNDVNRVCTPESNSVDRLLTIQRFSHVMHLVSEVSGTLREGKTRFDAFRSIFPAGTVSGAPKVRAMELIGELEKEKRGVYAGAVGHWGYDGKTMDTCIALRTMVYKDGVAYLQAGGGIVFDSDETDEYEETMNKMRANNNTIVEAEKIWLQKVGSE</sequence>
<feature type="region of interest" description="Disordered" evidence="8">
    <location>
        <begin position="45"/>
        <end position="166"/>
    </location>
</feature>
<dbReference type="PROSITE" id="PS50033">
    <property type="entry name" value="UBX"/>
    <property type="match status" value="1"/>
</dbReference>
<dbReference type="SMART" id="SM00166">
    <property type="entry name" value="UBX"/>
    <property type="match status" value="1"/>
</dbReference>
<evidence type="ECO:0000256" key="1">
    <source>
        <dbReference type="ARBA" id="ARBA00004873"/>
    </source>
</evidence>
<dbReference type="InterPro" id="IPR005801">
    <property type="entry name" value="ADC_synthase"/>
</dbReference>
<protein>
    <recommendedName>
        <fullName evidence="3">anthranilate synthase</fullName>
        <ecNumber evidence="3">4.1.3.27</ecNumber>
    </recommendedName>
</protein>
<dbReference type="SUPFAM" id="SSF56322">
    <property type="entry name" value="ADC synthase"/>
    <property type="match status" value="1"/>
</dbReference>
<dbReference type="FunFam" id="3.30.420.210:FF:000002">
    <property type="entry name" value="UBX domain-containing protein 1"/>
    <property type="match status" value="1"/>
</dbReference>
<evidence type="ECO:0000256" key="8">
    <source>
        <dbReference type="SAM" id="MobiDB-lite"/>
    </source>
</evidence>
<dbReference type="CDD" id="cd14351">
    <property type="entry name" value="UBA_Ubx1_like"/>
    <property type="match status" value="1"/>
</dbReference>
<reference evidence="11" key="1">
    <citation type="submission" date="2021-06" db="EMBL/GenBank/DDBJ databases">
        <title>Candida auris outbreak in lebanese hospital.</title>
        <authorList>
            <person name="Finianos M."/>
        </authorList>
    </citation>
    <scope>NUCLEOTIDE SEQUENCE</scope>
    <source>
        <strain evidence="11">CA7LBN</strain>
    </source>
</reference>
<dbReference type="InterPro" id="IPR001012">
    <property type="entry name" value="UBX_dom"/>
</dbReference>
<name>A0A8F3AFZ6_CANAR</name>
<dbReference type="InterPro" id="IPR029071">
    <property type="entry name" value="Ubiquitin-like_domsf"/>
</dbReference>
<evidence type="ECO:0000256" key="7">
    <source>
        <dbReference type="ARBA" id="ARBA00023239"/>
    </source>
</evidence>
<evidence type="ECO:0000256" key="2">
    <source>
        <dbReference type="ARBA" id="ARBA00009562"/>
    </source>
</evidence>
<dbReference type="GO" id="GO:0004049">
    <property type="term" value="F:anthranilate synthase activity"/>
    <property type="evidence" value="ECO:0007669"/>
    <property type="project" value="UniProtKB-EC"/>
</dbReference>
<dbReference type="EMBL" id="CP076750">
    <property type="protein sequence ID" value="QWW23213.1"/>
    <property type="molecule type" value="Genomic_DNA"/>
</dbReference>
<dbReference type="Gene3D" id="3.10.20.90">
    <property type="entry name" value="Phosphatidylinositol 3-kinase Catalytic Subunit, Chain A, domain 1"/>
    <property type="match status" value="1"/>
</dbReference>
<dbReference type="SMART" id="SM00553">
    <property type="entry name" value="SEP"/>
    <property type="match status" value="1"/>
</dbReference>
<dbReference type="PANTHER" id="PTHR11236:SF9">
    <property type="entry name" value="ANTHRANILATE SYNTHASE COMPONENT 1"/>
    <property type="match status" value="1"/>
</dbReference>
<evidence type="ECO:0000256" key="6">
    <source>
        <dbReference type="ARBA" id="ARBA00023141"/>
    </source>
</evidence>
<dbReference type="Pfam" id="PF00425">
    <property type="entry name" value="Chorismate_bind"/>
    <property type="match status" value="1"/>
</dbReference>
<proteinExistence type="inferred from homology"/>
<dbReference type="SUPFAM" id="SSF54236">
    <property type="entry name" value="Ubiquitin-like"/>
    <property type="match status" value="1"/>
</dbReference>
<evidence type="ECO:0000256" key="3">
    <source>
        <dbReference type="ARBA" id="ARBA00012266"/>
    </source>
</evidence>
<evidence type="ECO:0000256" key="4">
    <source>
        <dbReference type="ARBA" id="ARBA00022605"/>
    </source>
</evidence>
<evidence type="ECO:0000259" key="10">
    <source>
        <dbReference type="PROSITE" id="PS51399"/>
    </source>
</evidence>
<dbReference type="Gene3D" id="3.60.120.10">
    <property type="entry name" value="Anthranilate synthase"/>
    <property type="match status" value="1"/>
</dbReference>
<accession>A0A8F3AFZ6</accession>
<dbReference type="Proteomes" id="UP000825438">
    <property type="component" value="Chromosome II"/>
</dbReference>
<dbReference type="EC" id="4.1.3.27" evidence="3"/>
<dbReference type="SUPFAM" id="SSF102848">
    <property type="entry name" value="NSFL1 (p97 ATPase) cofactor p47, SEP domain"/>
    <property type="match status" value="1"/>
</dbReference>
<dbReference type="Gene3D" id="1.10.8.10">
    <property type="entry name" value="DNA helicase RuvA subunit, C-terminal domain"/>
    <property type="match status" value="1"/>
</dbReference>
<dbReference type="PRINTS" id="PR00095">
    <property type="entry name" value="ANTSNTHASEI"/>
</dbReference>
<keyword evidence="5" id="KW-0822">Tryptophan biosynthesis</keyword>
<feature type="compositionally biased region" description="Basic and acidic residues" evidence="8">
    <location>
        <begin position="45"/>
        <end position="59"/>
    </location>
</feature>
<keyword evidence="7" id="KW-0456">Lyase</keyword>
<dbReference type="SUPFAM" id="SSF46934">
    <property type="entry name" value="UBA-like"/>
    <property type="match status" value="1"/>
</dbReference>
<dbReference type="Gene3D" id="3.30.420.210">
    <property type="entry name" value="SEP domain"/>
    <property type="match status" value="1"/>
</dbReference>
<dbReference type="InterPro" id="IPR019999">
    <property type="entry name" value="Anth_synth_I-like"/>
</dbReference>
<feature type="compositionally biased region" description="Low complexity" evidence="8">
    <location>
        <begin position="259"/>
        <end position="281"/>
    </location>
</feature>
<comment type="similarity">
    <text evidence="2">Belongs to the anthranilate synthase component I family.</text>
</comment>
<dbReference type="InterPro" id="IPR005256">
    <property type="entry name" value="Anth_synth_I_PabB"/>
</dbReference>
<dbReference type="InterPro" id="IPR009060">
    <property type="entry name" value="UBA-like_sf"/>
</dbReference>
<keyword evidence="4" id="KW-0028">Amino-acid biosynthesis</keyword>
<evidence type="ECO:0000259" key="9">
    <source>
        <dbReference type="PROSITE" id="PS50033"/>
    </source>
</evidence>
<dbReference type="Pfam" id="PF04715">
    <property type="entry name" value="Anth_synt_I_N"/>
    <property type="match status" value="1"/>
</dbReference>
<dbReference type="PANTHER" id="PTHR11236">
    <property type="entry name" value="AMINOBENZOATE/ANTHRANILATE SYNTHASE"/>
    <property type="match status" value="1"/>
</dbReference>
<feature type="region of interest" description="Disordered" evidence="8">
    <location>
        <begin position="242"/>
        <end position="292"/>
    </location>
</feature>
<dbReference type="InterPro" id="IPR036241">
    <property type="entry name" value="NSFL1C_SEP_dom_sf"/>
</dbReference>
<dbReference type="InterPro" id="IPR006805">
    <property type="entry name" value="Anth_synth_I_N"/>
</dbReference>
<dbReference type="Pfam" id="PF14555">
    <property type="entry name" value="UBA_4"/>
    <property type="match status" value="1"/>
</dbReference>
<keyword evidence="6" id="KW-0057">Aromatic amino acid biosynthesis</keyword>
<dbReference type="Pfam" id="PF08059">
    <property type="entry name" value="SEP"/>
    <property type="match status" value="1"/>
</dbReference>
<dbReference type="InterPro" id="IPR012989">
    <property type="entry name" value="SEP_domain"/>
</dbReference>
<evidence type="ECO:0000313" key="11">
    <source>
        <dbReference type="EMBL" id="QWW23213.1"/>
    </source>
</evidence>
<comment type="pathway">
    <text evidence="1">Amino-acid biosynthesis; L-tryptophan biosynthesis; L-tryptophan from chorismate: step 1/5.</text>
</comment>
<feature type="domain" description="UBX" evidence="9">
    <location>
        <begin position="289"/>
        <end position="368"/>
    </location>
</feature>
<evidence type="ECO:0000256" key="5">
    <source>
        <dbReference type="ARBA" id="ARBA00022822"/>
    </source>
</evidence>
<feature type="domain" description="SEP" evidence="10">
    <location>
        <begin position="177"/>
        <end position="242"/>
    </location>
</feature>
<dbReference type="UniPathway" id="UPA00035">
    <property type="reaction ID" value="UER00040"/>
</dbReference>
<organism evidence="11">
    <name type="scientific">Candidozyma auris</name>
    <name type="common">Yeast</name>
    <name type="synonym">Candida auris</name>
    <dbReference type="NCBI Taxonomy" id="498019"/>
    <lineage>
        <taxon>Eukaryota</taxon>
        <taxon>Fungi</taxon>
        <taxon>Dikarya</taxon>
        <taxon>Ascomycota</taxon>
        <taxon>Saccharomycotina</taxon>
        <taxon>Pichiomycetes</taxon>
        <taxon>Metschnikowiaceae</taxon>
        <taxon>Candidozyma</taxon>
    </lineage>
</organism>
<dbReference type="GO" id="GO:0043161">
    <property type="term" value="P:proteasome-mediated ubiquitin-dependent protein catabolic process"/>
    <property type="evidence" value="ECO:0007669"/>
    <property type="project" value="UniProtKB-ARBA"/>
</dbReference>
<dbReference type="GO" id="GO:0000162">
    <property type="term" value="P:L-tryptophan biosynthetic process"/>
    <property type="evidence" value="ECO:0007669"/>
    <property type="project" value="UniProtKB-UniPathway"/>
</dbReference>
<dbReference type="NCBIfam" id="TIGR00564">
    <property type="entry name" value="trpE_most"/>
    <property type="match status" value="1"/>
</dbReference>